<comment type="subcellular location">
    <subcellularLocation>
        <location evidence="1">Membrane</location>
        <topology evidence="1">Single-pass type I membrane protein</topology>
    </subcellularLocation>
</comment>
<dbReference type="GO" id="GO:0016020">
    <property type="term" value="C:membrane"/>
    <property type="evidence" value="ECO:0007669"/>
    <property type="project" value="UniProtKB-SubCell"/>
</dbReference>
<dbReference type="Proteomes" id="UP000504635">
    <property type="component" value="Unplaced"/>
</dbReference>
<evidence type="ECO:0000313" key="9">
    <source>
        <dbReference type="Proteomes" id="UP000504635"/>
    </source>
</evidence>
<feature type="transmembrane region" description="Helical" evidence="8">
    <location>
        <begin position="100"/>
        <end position="121"/>
    </location>
</feature>
<evidence type="ECO:0000313" key="10">
    <source>
        <dbReference type="RefSeq" id="XP_030764796.1"/>
    </source>
</evidence>
<dbReference type="OrthoDB" id="5917722at2759"/>
<keyword evidence="4" id="KW-0732">Signal</keyword>
<keyword evidence="7" id="KW-0325">Glycoprotein</keyword>
<evidence type="ECO:0000256" key="3">
    <source>
        <dbReference type="ARBA" id="ARBA00022692"/>
    </source>
</evidence>
<reference evidence="10" key="1">
    <citation type="submission" date="2025-08" db="UniProtKB">
        <authorList>
            <consortium name="RefSeq"/>
        </authorList>
    </citation>
    <scope>IDENTIFICATION</scope>
    <source>
        <tissue evidence="10">Gonads</tissue>
    </source>
</reference>
<organism evidence="9 10">
    <name type="scientific">Sitophilus oryzae</name>
    <name type="common">Rice weevil</name>
    <name type="synonym">Curculio oryzae</name>
    <dbReference type="NCBI Taxonomy" id="7048"/>
    <lineage>
        <taxon>Eukaryota</taxon>
        <taxon>Metazoa</taxon>
        <taxon>Ecdysozoa</taxon>
        <taxon>Arthropoda</taxon>
        <taxon>Hexapoda</taxon>
        <taxon>Insecta</taxon>
        <taxon>Pterygota</taxon>
        <taxon>Neoptera</taxon>
        <taxon>Endopterygota</taxon>
        <taxon>Coleoptera</taxon>
        <taxon>Polyphaga</taxon>
        <taxon>Cucujiformia</taxon>
        <taxon>Curculionidae</taxon>
        <taxon>Dryophthorinae</taxon>
        <taxon>Sitophilus</taxon>
    </lineage>
</organism>
<evidence type="ECO:0000256" key="8">
    <source>
        <dbReference type="SAM" id="Phobius"/>
    </source>
</evidence>
<dbReference type="Pfam" id="PF06679">
    <property type="entry name" value="DUF1180"/>
    <property type="match status" value="1"/>
</dbReference>
<name>A0A6J2YNF5_SITOR</name>
<dbReference type="PANTHER" id="PTHR28607:SF4">
    <property type="entry name" value="TRANSMEMBRANE PROTEIN"/>
    <property type="match status" value="1"/>
</dbReference>
<dbReference type="InParanoid" id="A0A6J2YNF5"/>
<evidence type="ECO:0000256" key="7">
    <source>
        <dbReference type="ARBA" id="ARBA00023180"/>
    </source>
</evidence>
<dbReference type="PANTHER" id="PTHR28607">
    <property type="entry name" value="EXPRESSED PROTEIN"/>
    <property type="match status" value="1"/>
</dbReference>
<accession>A0A6J2YNF5</accession>
<dbReference type="KEGG" id="soy:115889029"/>
<dbReference type="RefSeq" id="XP_030764796.1">
    <property type="nucleotide sequence ID" value="XM_030908936.1"/>
</dbReference>
<keyword evidence="5 8" id="KW-1133">Transmembrane helix</keyword>
<keyword evidence="6 8" id="KW-0472">Membrane</keyword>
<proteinExistence type="inferred from homology"/>
<gene>
    <name evidence="10" type="primary">LOC115889029</name>
</gene>
<keyword evidence="3 8" id="KW-0812">Transmembrane</keyword>
<dbReference type="InterPro" id="IPR009565">
    <property type="entry name" value="FAM174-like"/>
</dbReference>
<evidence type="ECO:0000256" key="5">
    <source>
        <dbReference type="ARBA" id="ARBA00022989"/>
    </source>
</evidence>
<dbReference type="AlphaFoldDB" id="A0A6J2YNF5"/>
<evidence type="ECO:0000256" key="2">
    <source>
        <dbReference type="ARBA" id="ARBA00006986"/>
    </source>
</evidence>
<evidence type="ECO:0000256" key="4">
    <source>
        <dbReference type="ARBA" id="ARBA00022729"/>
    </source>
</evidence>
<keyword evidence="9" id="KW-1185">Reference proteome</keyword>
<comment type="similarity">
    <text evidence="2">Belongs to the FAM174 family.</text>
</comment>
<sequence>MFWLINIYILYIYINYVNALDRQIHTKNFNNSSELQSKVENHNPELHIDLTKLKQKGNEQPTINSTNILSANNTIISNKTNQITNPIINQINDDDVETGAVSRAILVFVAISIIFILYVAFKTYRRKNVDKRRVLVTKYGVRARRSDVEMVPLPLSDEDEDETVFDLTANRSIN</sequence>
<dbReference type="GeneID" id="115889029"/>
<evidence type="ECO:0000256" key="1">
    <source>
        <dbReference type="ARBA" id="ARBA00004479"/>
    </source>
</evidence>
<evidence type="ECO:0000256" key="6">
    <source>
        <dbReference type="ARBA" id="ARBA00023136"/>
    </source>
</evidence>
<protein>
    <submittedName>
        <fullName evidence="10">Uncharacterized protein LOC115889029</fullName>
    </submittedName>
</protein>